<reference evidence="2 3" key="1">
    <citation type="submission" date="2015-03" db="EMBL/GenBank/DDBJ databases">
        <authorList>
            <person name="Murphy D."/>
        </authorList>
    </citation>
    <scope>NUCLEOTIDE SEQUENCE [LARGE SCALE GENOMIC DNA]</scope>
    <source>
        <strain evidence="2 3">OL-4</strain>
    </source>
</reference>
<dbReference type="AlphaFoldDB" id="A0A0E4C7Y3"/>
<protein>
    <submittedName>
        <fullName evidence="2">Uncharacterized</fullName>
    </submittedName>
</protein>
<keyword evidence="1" id="KW-0812">Transmembrane</keyword>
<feature type="transmembrane region" description="Helical" evidence="1">
    <location>
        <begin position="35"/>
        <end position="56"/>
    </location>
</feature>
<name>A0A0E4C7Y3_9FIRM</name>
<sequence>MRNIICKKIYETTYDYKKYIHDIVRDGVLPPSIDFLLLSELIGICGVAVIIEFLVYPKGLIEQYYYLRILCSLPGILGVAIFVLYFLLPVICYIAHIVICKLYRRVGSSERPTR</sequence>
<evidence type="ECO:0000313" key="3">
    <source>
        <dbReference type="Proteomes" id="UP000045545"/>
    </source>
</evidence>
<feature type="transmembrane region" description="Helical" evidence="1">
    <location>
        <begin position="76"/>
        <end position="99"/>
    </location>
</feature>
<dbReference type="Proteomes" id="UP000045545">
    <property type="component" value="Unassembled WGS sequence"/>
</dbReference>
<dbReference type="EMBL" id="CGIH01000009">
    <property type="protein sequence ID" value="CFX15706.1"/>
    <property type="molecule type" value="Genomic_DNA"/>
</dbReference>
<gene>
    <name evidence="2" type="ORF">646</name>
</gene>
<evidence type="ECO:0000256" key="1">
    <source>
        <dbReference type="SAM" id="Phobius"/>
    </source>
</evidence>
<keyword evidence="1" id="KW-1133">Transmembrane helix</keyword>
<accession>A0A0E4C7Y3</accession>
<keyword evidence="3" id="KW-1185">Reference proteome</keyword>
<organism evidence="2 3">
    <name type="scientific">Syntrophomonas zehnderi OL-4</name>
    <dbReference type="NCBI Taxonomy" id="690567"/>
    <lineage>
        <taxon>Bacteria</taxon>
        <taxon>Bacillati</taxon>
        <taxon>Bacillota</taxon>
        <taxon>Clostridia</taxon>
        <taxon>Eubacteriales</taxon>
        <taxon>Syntrophomonadaceae</taxon>
        <taxon>Syntrophomonas</taxon>
    </lineage>
</organism>
<evidence type="ECO:0000313" key="2">
    <source>
        <dbReference type="EMBL" id="CFX15706.1"/>
    </source>
</evidence>
<proteinExistence type="predicted"/>
<keyword evidence="1" id="KW-0472">Membrane</keyword>